<dbReference type="InterPro" id="IPR047109">
    <property type="entry name" value="CAD-like"/>
</dbReference>
<feature type="domain" description="Enoyl reductase (ER)" evidence="6">
    <location>
        <begin position="9"/>
        <end position="327"/>
    </location>
</feature>
<proteinExistence type="inferred from homology"/>
<dbReference type="Gene3D" id="3.90.180.10">
    <property type="entry name" value="Medium-chain alcohol dehydrogenases, catalytic domain"/>
    <property type="match status" value="1"/>
</dbReference>
<dbReference type="InterPro" id="IPR013149">
    <property type="entry name" value="ADH-like_C"/>
</dbReference>
<evidence type="ECO:0000256" key="3">
    <source>
        <dbReference type="ARBA" id="ARBA00022833"/>
    </source>
</evidence>
<accession>A0A8H8QVT6</accession>
<dbReference type="InterPro" id="IPR029752">
    <property type="entry name" value="D-isomer_DH_CS1"/>
</dbReference>
<dbReference type="InterPro" id="IPR011032">
    <property type="entry name" value="GroES-like_sf"/>
</dbReference>
<keyword evidence="3 5" id="KW-0862">Zinc</keyword>
<dbReference type="PROSITE" id="PS00059">
    <property type="entry name" value="ADH_ZINC"/>
    <property type="match status" value="1"/>
</dbReference>
<evidence type="ECO:0000256" key="5">
    <source>
        <dbReference type="RuleBase" id="RU361277"/>
    </source>
</evidence>
<dbReference type="Pfam" id="PF00107">
    <property type="entry name" value="ADH_zinc_N"/>
    <property type="match status" value="1"/>
</dbReference>
<dbReference type="Pfam" id="PF08240">
    <property type="entry name" value="ADH_N"/>
    <property type="match status" value="1"/>
</dbReference>
<dbReference type="CDD" id="cd05283">
    <property type="entry name" value="CAD1"/>
    <property type="match status" value="1"/>
</dbReference>
<dbReference type="Proteomes" id="UP000431533">
    <property type="component" value="Unassembled WGS sequence"/>
</dbReference>
<dbReference type="InterPro" id="IPR036291">
    <property type="entry name" value="NAD(P)-bd_dom_sf"/>
</dbReference>
<dbReference type="SUPFAM" id="SSF51735">
    <property type="entry name" value="NAD(P)-binding Rossmann-fold domains"/>
    <property type="match status" value="1"/>
</dbReference>
<keyword evidence="4" id="KW-0560">Oxidoreductase</keyword>
<dbReference type="RefSeq" id="XP_031002535.1">
    <property type="nucleotide sequence ID" value="XM_031151630.1"/>
</dbReference>
<evidence type="ECO:0000313" key="7">
    <source>
        <dbReference type="EMBL" id="TVY23747.1"/>
    </source>
</evidence>
<reference evidence="7 8" key="1">
    <citation type="submission" date="2018-05" db="EMBL/GenBank/DDBJ databases">
        <title>Genome sequencing and assembly of the regulated plant pathogen Lachnellula willkommii and related sister species for the development of diagnostic species identification markers.</title>
        <authorList>
            <person name="Giroux E."/>
            <person name="Bilodeau G."/>
        </authorList>
    </citation>
    <scope>NUCLEOTIDE SEQUENCE [LARGE SCALE GENOMIC DNA]</scope>
    <source>
        <strain evidence="7 8">CBS 185.66</strain>
    </source>
</reference>
<dbReference type="FunFam" id="3.40.50.720:FF:000022">
    <property type="entry name" value="Cinnamyl alcohol dehydrogenase"/>
    <property type="match status" value="1"/>
</dbReference>
<keyword evidence="2 5" id="KW-0479">Metal-binding</keyword>
<name>A0A8H8QVT6_9HELO</name>
<dbReference type="GO" id="GO:0016616">
    <property type="term" value="F:oxidoreductase activity, acting on the CH-OH group of donors, NAD or NADP as acceptor"/>
    <property type="evidence" value="ECO:0007669"/>
    <property type="project" value="InterPro"/>
</dbReference>
<keyword evidence="8" id="KW-1185">Reference proteome</keyword>
<sequence length="330" mass="35588">MVDFTVFKGSKGGKIIKSQTKRELGHDEVLIKVTHSGVCGTDEHFKEADMVLGHEGAGIIEEVGSSVKAYSKGDSVGWGYQQTACGHCKQCITGRETLCPERTMYGTANFDTGSFAHYSIWKAAFIFAIPASIPREFAAPLMCGGATVFNALHSFGARSTDRIGVIGVGGLGHLAIQFAAKMGNEVVVFSTTDSKKAEALKLGATEFVATKGVQELKVSGKIDHLLVTTSQQPDWKQILPIMAPGGTIYPLSVSSEDLKMPYMPIIASELTVQGSLVAARQVQRDMLAFAALHQIRPIIETFPLTAEGIEESMKKLEEGKMRYRAVLVAE</sequence>
<dbReference type="EMBL" id="QGMH01000164">
    <property type="protein sequence ID" value="TVY23747.1"/>
    <property type="molecule type" value="Genomic_DNA"/>
</dbReference>
<dbReference type="Gene3D" id="3.40.50.720">
    <property type="entry name" value="NAD(P)-binding Rossmann-like Domain"/>
    <property type="match status" value="1"/>
</dbReference>
<dbReference type="AlphaFoldDB" id="A0A8H8QVT6"/>
<dbReference type="SMART" id="SM00829">
    <property type="entry name" value="PKS_ER"/>
    <property type="match status" value="1"/>
</dbReference>
<dbReference type="InterPro" id="IPR020843">
    <property type="entry name" value="ER"/>
</dbReference>
<dbReference type="GeneID" id="41986893"/>
<dbReference type="PANTHER" id="PTHR42683">
    <property type="entry name" value="ALDEHYDE REDUCTASE"/>
    <property type="match status" value="1"/>
</dbReference>
<dbReference type="InterPro" id="IPR002328">
    <property type="entry name" value="ADH_Zn_CS"/>
</dbReference>
<protein>
    <submittedName>
        <fullName evidence="7">Alcohol dehydrogenase</fullName>
    </submittedName>
</protein>
<dbReference type="OrthoDB" id="1879366at2759"/>
<evidence type="ECO:0000256" key="1">
    <source>
        <dbReference type="ARBA" id="ARBA00001947"/>
    </source>
</evidence>
<evidence type="ECO:0000313" key="8">
    <source>
        <dbReference type="Proteomes" id="UP000431533"/>
    </source>
</evidence>
<comment type="cofactor">
    <cofactor evidence="1 5">
        <name>Zn(2+)</name>
        <dbReference type="ChEBI" id="CHEBI:29105"/>
    </cofactor>
</comment>
<dbReference type="PROSITE" id="PS00065">
    <property type="entry name" value="D_2_HYDROXYACID_DH_1"/>
    <property type="match status" value="1"/>
</dbReference>
<dbReference type="GO" id="GO:0008270">
    <property type="term" value="F:zinc ion binding"/>
    <property type="evidence" value="ECO:0007669"/>
    <property type="project" value="InterPro"/>
</dbReference>
<gene>
    <name evidence="7" type="primary">adh_0</name>
    <name evidence="7" type="ORF">LHYA1_G006695</name>
</gene>
<evidence type="ECO:0000259" key="6">
    <source>
        <dbReference type="SMART" id="SM00829"/>
    </source>
</evidence>
<evidence type="ECO:0000256" key="2">
    <source>
        <dbReference type="ARBA" id="ARBA00022723"/>
    </source>
</evidence>
<evidence type="ECO:0000256" key="4">
    <source>
        <dbReference type="ARBA" id="ARBA00023002"/>
    </source>
</evidence>
<organism evidence="7 8">
    <name type="scientific">Lachnellula hyalina</name>
    <dbReference type="NCBI Taxonomy" id="1316788"/>
    <lineage>
        <taxon>Eukaryota</taxon>
        <taxon>Fungi</taxon>
        <taxon>Dikarya</taxon>
        <taxon>Ascomycota</taxon>
        <taxon>Pezizomycotina</taxon>
        <taxon>Leotiomycetes</taxon>
        <taxon>Helotiales</taxon>
        <taxon>Lachnaceae</taxon>
        <taxon>Lachnellula</taxon>
    </lineage>
</organism>
<comment type="similarity">
    <text evidence="5">Belongs to the zinc-containing alcohol dehydrogenase family.</text>
</comment>
<comment type="caution">
    <text evidence="7">The sequence shown here is derived from an EMBL/GenBank/DDBJ whole genome shotgun (WGS) entry which is preliminary data.</text>
</comment>
<dbReference type="InterPro" id="IPR013154">
    <property type="entry name" value="ADH-like_N"/>
</dbReference>
<dbReference type="SUPFAM" id="SSF50129">
    <property type="entry name" value="GroES-like"/>
    <property type="match status" value="1"/>
</dbReference>